<evidence type="ECO:0000256" key="3">
    <source>
        <dbReference type="SAM" id="SignalP"/>
    </source>
</evidence>
<dbReference type="Proteomes" id="UP001589896">
    <property type="component" value="Unassembled WGS sequence"/>
</dbReference>
<keyword evidence="7" id="KW-1185">Reference proteome</keyword>
<evidence type="ECO:0000259" key="4">
    <source>
        <dbReference type="Pfam" id="PF00263"/>
    </source>
</evidence>
<dbReference type="PRINTS" id="PR00811">
    <property type="entry name" value="BCTERIALGSPD"/>
</dbReference>
<comment type="similarity">
    <text evidence="1">Belongs to the bacterial secretin family.</text>
</comment>
<dbReference type="InterPro" id="IPR004846">
    <property type="entry name" value="T2SS/T3SS_dom"/>
</dbReference>
<feature type="compositionally biased region" description="Basic and acidic residues" evidence="2">
    <location>
        <begin position="483"/>
        <end position="501"/>
    </location>
</feature>
<dbReference type="EMBL" id="JBHLTG010000001">
    <property type="protein sequence ID" value="MFC0676562.1"/>
    <property type="molecule type" value="Genomic_DNA"/>
</dbReference>
<gene>
    <name evidence="6" type="ORF">ACFFGH_01685</name>
</gene>
<dbReference type="PANTHER" id="PTHR30332:SF17">
    <property type="entry name" value="TYPE IV PILIATION SYSTEM PROTEIN DR_0774-RELATED"/>
    <property type="match status" value="1"/>
</dbReference>
<feature type="region of interest" description="Disordered" evidence="2">
    <location>
        <begin position="477"/>
        <end position="511"/>
    </location>
</feature>
<dbReference type="InterPro" id="IPR001775">
    <property type="entry name" value="GspD/PilQ"/>
</dbReference>
<keyword evidence="3" id="KW-0732">Signal</keyword>
<evidence type="ECO:0000313" key="7">
    <source>
        <dbReference type="Proteomes" id="UP001589896"/>
    </source>
</evidence>
<sequence length="511" mass="54040">MQYIATGGANARRHGVALSIICAAQLALATAAAQQPADVQVPVIQATPVQAPVATPEEGSNATLDPTQARFDEVLLQQPAASALHGDGRASSATPLPDVLRLFAGQAAVHRVPGALRRVAVGNGEVLSVHTVGRNEVVLIGTRGGETTLHLWLSDGTQRSIPVSVSADSSDAVAATVRTLLGNVPGLTVMPVGANVVVSGNELDEGTGQRLAAIQKLYPQVLNFASVDPVGMRPMVKMDVQIMEFNRNALEELGIRWDTAIAGPLGGVIKDVTTNPFFRVLPGSNRTFDDLRDTLPPRLPGTQAYFGIASTIASSINLLMSQGKAWVLASPQLSVRSGSEATFLAGGEVPIVVPSLLGTTQIEYKEYGVRLNIQPSVNDQGQVFTSVMAEVSRIDPSVSVQGVPGFLTRRTQSEINVHTGETIVISGLIDTSAATSADKFPLLGDIPVLGRLFRSDGFRGQRTELVVFVTPRVVSPASPENQESLRHGQRIRDSVDDEISRRQKKMIGTGG</sequence>
<evidence type="ECO:0000256" key="1">
    <source>
        <dbReference type="RuleBase" id="RU004003"/>
    </source>
</evidence>
<reference evidence="6 7" key="1">
    <citation type="submission" date="2024-09" db="EMBL/GenBank/DDBJ databases">
        <authorList>
            <person name="Sun Q."/>
            <person name="Mori K."/>
        </authorList>
    </citation>
    <scope>NUCLEOTIDE SEQUENCE [LARGE SCALE GENOMIC DNA]</scope>
    <source>
        <strain evidence="6 7">KCTC 23076</strain>
    </source>
</reference>
<dbReference type="Pfam" id="PF00263">
    <property type="entry name" value="Secretin"/>
    <property type="match status" value="1"/>
</dbReference>
<organism evidence="6 7">
    <name type="scientific">Lysobacter korlensis</name>
    <dbReference type="NCBI Taxonomy" id="553636"/>
    <lineage>
        <taxon>Bacteria</taxon>
        <taxon>Pseudomonadati</taxon>
        <taxon>Pseudomonadota</taxon>
        <taxon>Gammaproteobacteria</taxon>
        <taxon>Lysobacterales</taxon>
        <taxon>Lysobacteraceae</taxon>
        <taxon>Lysobacter</taxon>
    </lineage>
</organism>
<name>A0ABV6RHV0_9GAMM</name>
<dbReference type="PANTHER" id="PTHR30332">
    <property type="entry name" value="PROBABLE GENERAL SECRETION PATHWAY PROTEIN D"/>
    <property type="match status" value="1"/>
</dbReference>
<dbReference type="Pfam" id="PF13629">
    <property type="entry name" value="T2SS-T3SS_pil_N"/>
    <property type="match status" value="1"/>
</dbReference>
<dbReference type="InterPro" id="IPR050810">
    <property type="entry name" value="Bact_Secretion_Sys_Channel"/>
</dbReference>
<feature type="domain" description="Type II/III secretion system secretin-like" evidence="4">
    <location>
        <begin position="319"/>
        <end position="474"/>
    </location>
</feature>
<dbReference type="InterPro" id="IPR032789">
    <property type="entry name" value="T2SS-T3SS_pil_N"/>
</dbReference>
<proteinExistence type="inferred from homology"/>
<feature type="domain" description="Pilus formation protein N-terminal" evidence="5">
    <location>
        <begin position="97"/>
        <end position="165"/>
    </location>
</feature>
<feature type="signal peptide" evidence="3">
    <location>
        <begin position="1"/>
        <end position="33"/>
    </location>
</feature>
<evidence type="ECO:0000259" key="5">
    <source>
        <dbReference type="Pfam" id="PF13629"/>
    </source>
</evidence>
<dbReference type="RefSeq" id="WP_386664266.1">
    <property type="nucleotide sequence ID" value="NZ_JBHLTG010000001.1"/>
</dbReference>
<feature type="chain" id="PRO_5046948765" evidence="3">
    <location>
        <begin position="34"/>
        <end position="511"/>
    </location>
</feature>
<protein>
    <submittedName>
        <fullName evidence="6">Type II and III secretion system protein family protein</fullName>
    </submittedName>
</protein>
<evidence type="ECO:0000256" key="2">
    <source>
        <dbReference type="SAM" id="MobiDB-lite"/>
    </source>
</evidence>
<comment type="caution">
    <text evidence="6">The sequence shown here is derived from an EMBL/GenBank/DDBJ whole genome shotgun (WGS) entry which is preliminary data.</text>
</comment>
<evidence type="ECO:0000313" key="6">
    <source>
        <dbReference type="EMBL" id="MFC0676562.1"/>
    </source>
</evidence>
<accession>A0ABV6RHV0</accession>